<comment type="similarity">
    <text evidence="7">Belongs to the DEAD box helicase family.</text>
</comment>
<dbReference type="PANTHER" id="PTHR47958">
    <property type="entry name" value="ATP-DEPENDENT RNA HELICASE DBP3"/>
    <property type="match status" value="1"/>
</dbReference>
<feature type="region of interest" description="Disordered" evidence="8">
    <location>
        <begin position="35"/>
        <end position="56"/>
    </location>
</feature>
<comment type="caution">
    <text evidence="12">The sequence shown here is derived from an EMBL/GenBank/DDBJ whole genome shotgun (WGS) entry which is preliminary data.</text>
</comment>
<dbReference type="EMBL" id="BDRX01000072">
    <property type="protein sequence ID" value="GBF95917.1"/>
    <property type="molecule type" value="Genomic_DNA"/>
</dbReference>
<evidence type="ECO:0000256" key="8">
    <source>
        <dbReference type="SAM" id="MobiDB-lite"/>
    </source>
</evidence>
<dbReference type="GO" id="GO:0005524">
    <property type="term" value="F:ATP binding"/>
    <property type="evidence" value="ECO:0007669"/>
    <property type="project" value="UniProtKB-KW"/>
</dbReference>
<keyword evidence="3 7" id="KW-0378">Hydrolase</keyword>
<feature type="compositionally biased region" description="Low complexity" evidence="8">
    <location>
        <begin position="45"/>
        <end position="56"/>
    </location>
</feature>
<dbReference type="InterPro" id="IPR000629">
    <property type="entry name" value="RNA-helicase_DEAD-box_CS"/>
</dbReference>
<organism evidence="12 13">
    <name type="scientific">Raphidocelis subcapitata</name>
    <dbReference type="NCBI Taxonomy" id="307507"/>
    <lineage>
        <taxon>Eukaryota</taxon>
        <taxon>Viridiplantae</taxon>
        <taxon>Chlorophyta</taxon>
        <taxon>core chlorophytes</taxon>
        <taxon>Chlorophyceae</taxon>
        <taxon>CS clade</taxon>
        <taxon>Sphaeropleales</taxon>
        <taxon>Selenastraceae</taxon>
        <taxon>Raphidocelis</taxon>
    </lineage>
</organism>
<keyword evidence="13" id="KW-1185">Reference proteome</keyword>
<evidence type="ECO:0000256" key="3">
    <source>
        <dbReference type="ARBA" id="ARBA00022801"/>
    </source>
</evidence>
<evidence type="ECO:0000256" key="6">
    <source>
        <dbReference type="PROSITE-ProRule" id="PRU00552"/>
    </source>
</evidence>
<dbReference type="InterPro" id="IPR014001">
    <property type="entry name" value="Helicase_ATP-bd"/>
</dbReference>
<dbReference type="Pfam" id="PF00270">
    <property type="entry name" value="DEAD"/>
    <property type="match status" value="1"/>
</dbReference>
<evidence type="ECO:0000259" key="10">
    <source>
        <dbReference type="PROSITE" id="PS51194"/>
    </source>
</evidence>
<dbReference type="Gene3D" id="3.40.50.300">
    <property type="entry name" value="P-loop containing nucleotide triphosphate hydrolases"/>
    <property type="match status" value="2"/>
</dbReference>
<name>A0A2V0PFD7_9CHLO</name>
<dbReference type="PROSITE" id="PS51194">
    <property type="entry name" value="HELICASE_CTER"/>
    <property type="match status" value="1"/>
</dbReference>
<feature type="compositionally biased region" description="Gly residues" evidence="8">
    <location>
        <begin position="35"/>
        <end position="44"/>
    </location>
</feature>
<dbReference type="InParanoid" id="A0A2V0PFD7"/>
<reference evidence="12 13" key="1">
    <citation type="journal article" date="2018" name="Sci. Rep.">
        <title>Raphidocelis subcapitata (=Pseudokirchneriella subcapitata) provides an insight into genome evolution and environmental adaptations in the Sphaeropleales.</title>
        <authorList>
            <person name="Suzuki S."/>
            <person name="Yamaguchi H."/>
            <person name="Nakajima N."/>
            <person name="Kawachi M."/>
        </authorList>
    </citation>
    <scope>NUCLEOTIDE SEQUENCE [LARGE SCALE GENOMIC DNA]</scope>
    <source>
        <strain evidence="12 13">NIES-35</strain>
    </source>
</reference>
<evidence type="ECO:0000256" key="2">
    <source>
        <dbReference type="ARBA" id="ARBA00022741"/>
    </source>
</evidence>
<dbReference type="InterPro" id="IPR011545">
    <property type="entry name" value="DEAD/DEAH_box_helicase_dom"/>
</dbReference>
<dbReference type="InterPro" id="IPR027417">
    <property type="entry name" value="P-loop_NTPase"/>
</dbReference>
<dbReference type="PROSITE" id="PS51195">
    <property type="entry name" value="Q_MOTIF"/>
    <property type="match status" value="1"/>
</dbReference>
<dbReference type="PROSITE" id="PS00039">
    <property type="entry name" value="DEAD_ATP_HELICASE"/>
    <property type="match status" value="1"/>
</dbReference>
<feature type="short sequence motif" description="Q motif" evidence="6">
    <location>
        <begin position="142"/>
        <end position="170"/>
    </location>
</feature>
<dbReference type="InterPro" id="IPR001650">
    <property type="entry name" value="Helicase_C-like"/>
</dbReference>
<dbReference type="EC" id="3.6.4.13" evidence="1"/>
<dbReference type="SMART" id="SM00487">
    <property type="entry name" value="DEXDc"/>
    <property type="match status" value="1"/>
</dbReference>
<feature type="domain" description="Helicase C-terminal" evidence="10">
    <location>
        <begin position="382"/>
        <end position="586"/>
    </location>
</feature>
<feature type="compositionally biased region" description="Gly residues" evidence="8">
    <location>
        <begin position="593"/>
        <end position="688"/>
    </location>
</feature>
<dbReference type="PROSITE" id="PS51192">
    <property type="entry name" value="HELICASE_ATP_BIND_1"/>
    <property type="match status" value="1"/>
</dbReference>
<dbReference type="CDD" id="cd18787">
    <property type="entry name" value="SF2_C_DEAD"/>
    <property type="match status" value="1"/>
</dbReference>
<dbReference type="Proteomes" id="UP000247498">
    <property type="component" value="Unassembled WGS sequence"/>
</dbReference>
<protein>
    <recommendedName>
        <fullName evidence="1">RNA helicase</fullName>
        <ecNumber evidence="1">3.6.4.13</ecNumber>
    </recommendedName>
</protein>
<dbReference type="OrthoDB" id="196131at2759"/>
<dbReference type="SUPFAM" id="SSF52540">
    <property type="entry name" value="P-loop containing nucleoside triphosphate hydrolases"/>
    <property type="match status" value="1"/>
</dbReference>
<sequence length="700" mass="71898">MERRRWDRCCSASGGLAGISGGAGGPRAAAAAAGAAGGAGGAAGGPAPDALAAPAPSAAAPRRAGRLTALLRPAAWRAAPLAVAAPWQRAAFSSAAGPTAAVAAASGDESSAEDEPAALSPDQWRAAHEMMVDGEEPPDPYQTFEETGFPREVLQSFLRAGYKAPTFIQAQAWPIAREGRDLVAIASTGSGKTCGFLAPSLLHIRERAEADRAAGRRPRGPYVLVLAPTRELAQQIQVEADQLGRPLRMGNACLYGGSSKGPQGRMLRRGPPIVIATPGRLLDFVETGELSLGDVTYLVLDEADRMLDMGFEPQIREIVDHMAATGDAPGDAAAPPRPQRQTLFFSATWPREVQAIARTLCRNDPVRVFVGGAQKKLVANKDITQHVQILENERDKLPALREFLDRQAWREGARVIVFTSTKRTADWLEQALSHGEEASGYGGGGGGGGGGYGGADGDADRGSAAVAALSRPRRHRAVALHGDKNQGAREAALAAFRSGRAPVLVATDVAARGLDVRGVSAVVNYEFPTEIEMYIHRIGRTGRAGAHGESLSLLGPKCLEAGAAADLVPILREAGQEVPEELERIAHRRAHRGGGGGGYRGHMRFGRGGGGGGRGRGGGWGGGGGGDRGGSRGAWGGGGGRNGGSWGGGGGRDGGRGAPRGEFGRGGGYGGGGGGGGSRFGDESGGGGRTRRAVAGGDDW</sequence>
<evidence type="ECO:0000259" key="9">
    <source>
        <dbReference type="PROSITE" id="PS51192"/>
    </source>
</evidence>
<keyword evidence="4 7" id="KW-0347">Helicase</keyword>
<evidence type="ECO:0000256" key="4">
    <source>
        <dbReference type="ARBA" id="ARBA00022806"/>
    </source>
</evidence>
<evidence type="ECO:0000259" key="11">
    <source>
        <dbReference type="PROSITE" id="PS51195"/>
    </source>
</evidence>
<accession>A0A2V0PFD7</accession>
<evidence type="ECO:0000313" key="12">
    <source>
        <dbReference type="EMBL" id="GBF95917.1"/>
    </source>
</evidence>
<dbReference type="InterPro" id="IPR014014">
    <property type="entry name" value="RNA_helicase_DEAD_Q_motif"/>
</dbReference>
<keyword evidence="2 7" id="KW-0547">Nucleotide-binding</keyword>
<feature type="region of interest" description="Disordered" evidence="8">
    <location>
        <begin position="589"/>
        <end position="700"/>
    </location>
</feature>
<evidence type="ECO:0000256" key="1">
    <source>
        <dbReference type="ARBA" id="ARBA00012552"/>
    </source>
</evidence>
<evidence type="ECO:0000313" key="13">
    <source>
        <dbReference type="Proteomes" id="UP000247498"/>
    </source>
</evidence>
<dbReference type="Pfam" id="PF00271">
    <property type="entry name" value="Helicase_C"/>
    <property type="match status" value="1"/>
</dbReference>
<dbReference type="AlphaFoldDB" id="A0A2V0PFD7"/>
<dbReference type="GO" id="GO:0003676">
    <property type="term" value="F:nucleic acid binding"/>
    <property type="evidence" value="ECO:0007669"/>
    <property type="project" value="InterPro"/>
</dbReference>
<evidence type="ECO:0000256" key="5">
    <source>
        <dbReference type="ARBA" id="ARBA00022840"/>
    </source>
</evidence>
<proteinExistence type="inferred from homology"/>
<feature type="domain" description="DEAD-box RNA helicase Q" evidence="11">
    <location>
        <begin position="142"/>
        <end position="170"/>
    </location>
</feature>
<evidence type="ECO:0000256" key="7">
    <source>
        <dbReference type="RuleBase" id="RU000492"/>
    </source>
</evidence>
<gene>
    <name evidence="12" type="ORF">Rsub_08040</name>
</gene>
<feature type="domain" description="Helicase ATP-binding" evidence="9">
    <location>
        <begin position="173"/>
        <end position="367"/>
    </location>
</feature>
<dbReference type="SMART" id="SM00490">
    <property type="entry name" value="HELICc"/>
    <property type="match status" value="1"/>
</dbReference>
<dbReference type="GO" id="GO:0003724">
    <property type="term" value="F:RNA helicase activity"/>
    <property type="evidence" value="ECO:0007669"/>
    <property type="project" value="UniProtKB-EC"/>
</dbReference>
<keyword evidence="5 7" id="KW-0067">ATP-binding</keyword>
<dbReference type="GO" id="GO:0016787">
    <property type="term" value="F:hydrolase activity"/>
    <property type="evidence" value="ECO:0007669"/>
    <property type="project" value="UniProtKB-KW"/>
</dbReference>
<dbReference type="STRING" id="307507.A0A2V0PFD7"/>